<keyword evidence="2" id="KW-0808">Transferase</keyword>
<name>F8ADT3_THEID</name>
<keyword evidence="2" id="KW-0489">Methyltransferase</keyword>
<dbReference type="OrthoDB" id="529208at2"/>
<reference evidence="2 3" key="2">
    <citation type="journal article" date="2012" name="Stand. Genomic Sci.">
        <title>Complete genome sequence of the thermophilic sulfate-reducing ocean bacterium Thermodesulfatator indicus type strain (CIR29812(T)).</title>
        <authorList>
            <person name="Anderson I."/>
            <person name="Saunders E."/>
            <person name="Lapidus A."/>
            <person name="Nolan M."/>
            <person name="Lucas S."/>
            <person name="Tice H."/>
            <person name="Del Rio T.G."/>
            <person name="Cheng J.F."/>
            <person name="Han C."/>
            <person name="Tapia R."/>
            <person name="Goodwin L.A."/>
            <person name="Pitluck S."/>
            <person name="Liolios K."/>
            <person name="Mavromatis K."/>
            <person name="Pagani I."/>
            <person name="Ivanova N."/>
            <person name="Mikhailova N."/>
            <person name="Pati A."/>
            <person name="Chen A."/>
            <person name="Palaniappan K."/>
            <person name="Land M."/>
            <person name="Hauser L."/>
            <person name="Jeffries C.D."/>
            <person name="Chang Y.J."/>
            <person name="Brambilla E.M."/>
            <person name="Rohde M."/>
            <person name="Spring S."/>
            <person name="Goker M."/>
            <person name="Detter J.C."/>
            <person name="Woyke T."/>
            <person name="Bristow J."/>
            <person name="Eisen J.A."/>
            <person name="Markowitz V."/>
            <person name="Hugenholtz P."/>
            <person name="Kyrpides N.C."/>
            <person name="Klenk H.P."/>
        </authorList>
    </citation>
    <scope>NUCLEOTIDE SEQUENCE [LARGE SCALE GENOMIC DNA]</scope>
    <source>
        <strain evidence="3">DSM 15286 / JCM 11887 / CIR29812</strain>
    </source>
</reference>
<dbReference type="GO" id="GO:0008757">
    <property type="term" value="F:S-adenosylmethionine-dependent methyltransferase activity"/>
    <property type="evidence" value="ECO:0007669"/>
    <property type="project" value="InterPro"/>
</dbReference>
<evidence type="ECO:0000259" key="1">
    <source>
        <dbReference type="Pfam" id="PF08241"/>
    </source>
</evidence>
<dbReference type="InterPro" id="IPR029063">
    <property type="entry name" value="SAM-dependent_MTases_sf"/>
</dbReference>
<dbReference type="GO" id="GO:0032259">
    <property type="term" value="P:methylation"/>
    <property type="evidence" value="ECO:0007669"/>
    <property type="project" value="UniProtKB-KW"/>
</dbReference>
<dbReference type="InterPro" id="IPR050508">
    <property type="entry name" value="Methyltransf_Superfamily"/>
</dbReference>
<feature type="domain" description="Methyltransferase type 11" evidence="1">
    <location>
        <begin position="44"/>
        <end position="129"/>
    </location>
</feature>
<dbReference type="AlphaFoldDB" id="F8ADT3"/>
<evidence type="ECO:0000313" key="2">
    <source>
        <dbReference type="EMBL" id="AEH46043.1"/>
    </source>
</evidence>
<keyword evidence="3" id="KW-1185">Reference proteome</keyword>
<dbReference type="eggNOG" id="COG2226">
    <property type="taxonomic scope" value="Bacteria"/>
</dbReference>
<dbReference type="KEGG" id="tid:Thein_2195"/>
<organism evidence="2 3">
    <name type="scientific">Thermodesulfatator indicus (strain DSM 15286 / JCM 11887 / CIR29812)</name>
    <dbReference type="NCBI Taxonomy" id="667014"/>
    <lineage>
        <taxon>Bacteria</taxon>
        <taxon>Pseudomonadati</taxon>
        <taxon>Thermodesulfobacteriota</taxon>
        <taxon>Thermodesulfobacteria</taxon>
        <taxon>Thermodesulfobacteriales</taxon>
        <taxon>Thermodesulfatatoraceae</taxon>
        <taxon>Thermodesulfatator</taxon>
    </lineage>
</organism>
<dbReference type="InterPro" id="IPR013216">
    <property type="entry name" value="Methyltransf_11"/>
</dbReference>
<reference evidence="3" key="1">
    <citation type="submission" date="2011-04" db="EMBL/GenBank/DDBJ databases">
        <title>The complete genome of Thermodesulfatator indicus DSM 15286.</title>
        <authorList>
            <person name="Lucas S."/>
            <person name="Copeland A."/>
            <person name="Lapidus A."/>
            <person name="Bruce D."/>
            <person name="Goodwin L."/>
            <person name="Pitluck S."/>
            <person name="Peters L."/>
            <person name="Kyrpides N."/>
            <person name="Mavromatis K."/>
            <person name="Pagani I."/>
            <person name="Ivanova N."/>
            <person name="Saunders L."/>
            <person name="Detter J.C."/>
            <person name="Tapia R."/>
            <person name="Han C."/>
            <person name="Land M."/>
            <person name="Hauser L."/>
            <person name="Markowitz V."/>
            <person name="Cheng J.-F."/>
            <person name="Hugenholtz P."/>
            <person name="Woyke T."/>
            <person name="Wu D."/>
            <person name="Spring S."/>
            <person name="Schroeder M."/>
            <person name="Brambilla E."/>
            <person name="Klenk H.-P."/>
            <person name="Eisen J.A."/>
        </authorList>
    </citation>
    <scope>NUCLEOTIDE SEQUENCE [LARGE SCALE GENOMIC DNA]</scope>
    <source>
        <strain evidence="3">DSM 15286 / JCM 11887 / CIR29812</strain>
    </source>
</reference>
<dbReference type="Proteomes" id="UP000006793">
    <property type="component" value="Chromosome"/>
</dbReference>
<evidence type="ECO:0000313" key="3">
    <source>
        <dbReference type="Proteomes" id="UP000006793"/>
    </source>
</evidence>
<dbReference type="PaxDb" id="667014-Thein_2195"/>
<dbReference type="STRING" id="667014.Thein_2195"/>
<dbReference type="InParanoid" id="F8ADT3"/>
<dbReference type="Pfam" id="PF08241">
    <property type="entry name" value="Methyltransf_11"/>
    <property type="match status" value="1"/>
</dbReference>
<dbReference type="Gene3D" id="3.40.50.150">
    <property type="entry name" value="Vaccinia Virus protein VP39"/>
    <property type="match status" value="1"/>
</dbReference>
<dbReference type="EMBL" id="CP002683">
    <property type="protein sequence ID" value="AEH46043.1"/>
    <property type="molecule type" value="Genomic_DNA"/>
</dbReference>
<dbReference type="SUPFAM" id="SSF53335">
    <property type="entry name" value="S-adenosyl-L-methionine-dependent methyltransferases"/>
    <property type="match status" value="1"/>
</dbReference>
<dbReference type="RefSeq" id="WP_013908779.1">
    <property type="nucleotide sequence ID" value="NC_015681.1"/>
</dbReference>
<dbReference type="PANTHER" id="PTHR42912">
    <property type="entry name" value="METHYLTRANSFERASE"/>
    <property type="match status" value="1"/>
</dbReference>
<accession>F8ADT3</accession>
<dbReference type="HOGENOM" id="CLU_037990_14_1_0"/>
<dbReference type="CDD" id="cd02440">
    <property type="entry name" value="AdoMet_MTases"/>
    <property type="match status" value="1"/>
</dbReference>
<dbReference type="PANTHER" id="PTHR42912:SF80">
    <property type="entry name" value="METHYLTRANSFERASE DOMAIN-CONTAINING PROTEIN"/>
    <property type="match status" value="1"/>
</dbReference>
<sequence>MWRKISQSFGQVAQEYDQWYEKNPLFCSELEALKLLGKPAYPSLEIGVGTGAFAKALGFNFGLDPSLEMLSKAQEKGIKVVAGLAEALPFKSESIASCGLFFTFCFLAEPEKALRECYRILQPKGKLFLGFVPAESPLGKFYQEKAQAGHPLYKFARFRRGDEVLNLFERHGFSFLKGFSTLFNFPSIKPSHEKPHKGLDNKAGFWAVLFEKR</sequence>
<proteinExistence type="predicted"/>
<protein>
    <submittedName>
        <fullName evidence="2">Methyltransferase type 11</fullName>
    </submittedName>
</protein>
<gene>
    <name evidence="2" type="ordered locus">Thein_2195</name>
</gene>